<dbReference type="PANTHER" id="PTHR47032">
    <property type="entry name" value="UDP-D-XYLOSE:L-FUCOSE ALPHA-1,3-D-XYLOSYLTRANSFERASE-RELATED"/>
    <property type="match status" value="1"/>
</dbReference>
<comment type="caution">
    <text evidence="5">The sequence shown here is derived from an EMBL/GenBank/DDBJ whole genome shotgun (WGS) entry which is preliminary data.</text>
</comment>
<dbReference type="InterPro" id="IPR052636">
    <property type="entry name" value="UDP-D-xylose:L-fucose_XylT"/>
</dbReference>
<proteinExistence type="inferred from homology"/>
<dbReference type="Proteomes" id="UP001515480">
    <property type="component" value="Unassembled WGS sequence"/>
</dbReference>
<gene>
    <name evidence="5" type="ORF">AB1Y20_017589</name>
</gene>
<dbReference type="Gene3D" id="3.90.550.10">
    <property type="entry name" value="Spore Coat Polysaccharide Biosynthesis Protein SpsA, Chain A"/>
    <property type="match status" value="1"/>
</dbReference>
<organism evidence="5 6">
    <name type="scientific">Prymnesium parvum</name>
    <name type="common">Toxic golden alga</name>
    <dbReference type="NCBI Taxonomy" id="97485"/>
    <lineage>
        <taxon>Eukaryota</taxon>
        <taxon>Haptista</taxon>
        <taxon>Haptophyta</taxon>
        <taxon>Prymnesiophyceae</taxon>
        <taxon>Prymnesiales</taxon>
        <taxon>Prymnesiaceae</taxon>
        <taxon>Prymnesium</taxon>
    </lineage>
</organism>
<keyword evidence="6" id="KW-1185">Reference proteome</keyword>
<dbReference type="PANTHER" id="PTHR47032:SF1">
    <property type="entry name" value="UDP-D-XYLOSE:L-FUCOSE ALPHA-1,3-D-XYLOSYLTRANSFERASE-RELATED"/>
    <property type="match status" value="1"/>
</dbReference>
<feature type="region of interest" description="Disordered" evidence="2">
    <location>
        <begin position="430"/>
        <end position="452"/>
    </location>
</feature>
<dbReference type="SUPFAM" id="SSF53448">
    <property type="entry name" value="Nucleotide-diphospho-sugar transferases"/>
    <property type="match status" value="1"/>
</dbReference>
<feature type="domain" description="Nucleotide-diphospho-sugar transferase" evidence="4">
    <location>
        <begin position="534"/>
        <end position="717"/>
    </location>
</feature>
<keyword evidence="3" id="KW-0472">Membrane</keyword>
<evidence type="ECO:0000256" key="1">
    <source>
        <dbReference type="ARBA" id="ARBA00007033"/>
    </source>
</evidence>
<dbReference type="AlphaFoldDB" id="A0AB34JKZ4"/>
<name>A0AB34JKZ4_PRYPA</name>
<feature type="region of interest" description="Disordered" evidence="2">
    <location>
        <begin position="61"/>
        <end position="119"/>
    </location>
</feature>
<keyword evidence="3" id="KW-0812">Transmembrane</keyword>
<sequence length="857" mass="94689">MADGLLFGVPRRYVFIGVDLFLLCSIIFYAMMPSGNSVGPMAGYTTPDGRWVRETVVPTNKAGAEPTPWQNPAARRRKKRHPKKRKYQMVEEGESAGNTTSTAGESAADACAAPPPSSPCSEARGRALVTLSISGSKKREHFAIGRLTMEAYAQRVGASFHVVDSYDHPALAKWNATLRAGDNSHFMKLPMMQYYVEHYSRVLFVDDDILLSPFAPDLFATVPCHKVGATVEAVHSQGWHAMHGRALCDIYHLSEELPATCGKENVKSIRIFNSGVMMLSEAHRPLFEGWDQQKLECRILCDQLYLNAQLHRHRVCLDDLGTAFNMPGTTIRKLLTSTLKQRVAAAAETSPPDLSNSPISDACIAHLTVLPAKAQSAHYLLHRALSHRDVLQCAHGHVDAMLAKLPSLEYDIGHYWCKGRQDCQMIEPAANAAAATPPPADEPSAAAPSPPRDAQLCAAHAAAAARPVGADEAAAAAALPHNSTERELPPAARRILSRAASLAWDCSTVILLFGTSDFMDLAFNWAQASSRIGVDNYVLVAMDSKLGDILERFDGPPGLLLPRVAMGDVVISKLNVIGERQRFGLRVLEAGFNVLFADLDAIFLRSPAPILADGDFIGERIWGRPMSVVKKWGAAICTGFYFVRSNPRTIKIFRRTHFMIATKRQRMPKWQASDQWAINHAIDDHVVDWEPGSRQKMKGIDSFQSKFFDNSSHVGFTRTHRSKFVVLPHRYVARSCPILKYGAQEPPKSDRGETKKWKIWQHLLKTAYALHCFPPHSMPCPGLKHGEKGCDKSVIMGSKVHIHGEVVFDQQQGLWFMADGWEKSIEAPSTKDFRAWLKSQYNGLRAGQGLALIQRSG</sequence>
<reference evidence="5 6" key="1">
    <citation type="journal article" date="2024" name="Science">
        <title>Giant polyketide synthase enzymes in the biosynthesis of giant marine polyether toxins.</title>
        <authorList>
            <person name="Fallon T.R."/>
            <person name="Shende V.V."/>
            <person name="Wierzbicki I.H."/>
            <person name="Pendleton A.L."/>
            <person name="Watervoot N.F."/>
            <person name="Auber R.P."/>
            <person name="Gonzalez D.J."/>
            <person name="Wisecaver J.H."/>
            <person name="Moore B.S."/>
        </authorList>
    </citation>
    <scope>NUCLEOTIDE SEQUENCE [LARGE SCALE GENOMIC DNA]</scope>
    <source>
        <strain evidence="5 6">12B1</strain>
    </source>
</reference>
<feature type="compositionally biased region" description="Low complexity" evidence="2">
    <location>
        <begin position="442"/>
        <end position="452"/>
    </location>
</feature>
<evidence type="ECO:0000256" key="3">
    <source>
        <dbReference type="SAM" id="Phobius"/>
    </source>
</evidence>
<evidence type="ECO:0000313" key="6">
    <source>
        <dbReference type="Proteomes" id="UP001515480"/>
    </source>
</evidence>
<protein>
    <recommendedName>
        <fullName evidence="4">Nucleotide-diphospho-sugar transferase domain-containing protein</fullName>
    </recommendedName>
</protein>
<comment type="similarity">
    <text evidence="1">Belongs to the glycosyltransferase 77 family.</text>
</comment>
<evidence type="ECO:0000259" key="4">
    <source>
        <dbReference type="Pfam" id="PF03407"/>
    </source>
</evidence>
<feature type="transmembrane region" description="Helical" evidence="3">
    <location>
        <begin position="12"/>
        <end position="32"/>
    </location>
</feature>
<evidence type="ECO:0000313" key="5">
    <source>
        <dbReference type="EMBL" id="KAL1522606.1"/>
    </source>
</evidence>
<feature type="compositionally biased region" description="Basic residues" evidence="2">
    <location>
        <begin position="74"/>
        <end position="87"/>
    </location>
</feature>
<evidence type="ECO:0000256" key="2">
    <source>
        <dbReference type="SAM" id="MobiDB-lite"/>
    </source>
</evidence>
<dbReference type="Pfam" id="PF03407">
    <property type="entry name" value="Nucleotid_trans"/>
    <property type="match status" value="1"/>
</dbReference>
<dbReference type="GO" id="GO:0016757">
    <property type="term" value="F:glycosyltransferase activity"/>
    <property type="evidence" value="ECO:0007669"/>
    <property type="project" value="TreeGrafter"/>
</dbReference>
<dbReference type="InterPro" id="IPR029044">
    <property type="entry name" value="Nucleotide-diphossugar_trans"/>
</dbReference>
<dbReference type="InterPro" id="IPR005069">
    <property type="entry name" value="Nucl-diP-sugar_transferase"/>
</dbReference>
<dbReference type="GO" id="GO:0005794">
    <property type="term" value="C:Golgi apparatus"/>
    <property type="evidence" value="ECO:0007669"/>
    <property type="project" value="TreeGrafter"/>
</dbReference>
<keyword evidence="3" id="KW-1133">Transmembrane helix</keyword>
<accession>A0AB34JKZ4</accession>
<dbReference type="EMBL" id="JBGBPQ010000006">
    <property type="protein sequence ID" value="KAL1522606.1"/>
    <property type="molecule type" value="Genomic_DNA"/>
</dbReference>